<evidence type="ECO:0000313" key="2">
    <source>
        <dbReference type="Proteomes" id="UP000254496"/>
    </source>
</evidence>
<name>A0AB38HBK7_9PAST</name>
<dbReference type="AlphaFoldDB" id="A0AB38HBK7"/>
<dbReference type="RefSeq" id="WP_115073364.1">
    <property type="nucleotide sequence ID" value="NZ_UGHE01000002.1"/>
</dbReference>
<dbReference type="Proteomes" id="UP000254496">
    <property type="component" value="Unassembled WGS sequence"/>
</dbReference>
<protein>
    <submittedName>
        <fullName evidence="1">Uncharacterized protein</fullName>
    </submittedName>
</protein>
<evidence type="ECO:0000313" key="1">
    <source>
        <dbReference type="EMBL" id="STO69343.1"/>
    </source>
</evidence>
<comment type="caution">
    <text evidence="1">The sequence shown here is derived from an EMBL/GenBank/DDBJ whole genome shotgun (WGS) entry which is preliminary data.</text>
</comment>
<accession>A0AB38HBK7</accession>
<reference evidence="1 2" key="1">
    <citation type="submission" date="2018-06" db="EMBL/GenBank/DDBJ databases">
        <authorList>
            <consortium name="Pathogen Informatics"/>
            <person name="Doyle S."/>
        </authorList>
    </citation>
    <scope>NUCLEOTIDE SEQUENCE [LARGE SCALE GENOMIC DNA]</scope>
    <source>
        <strain evidence="1 2">NCTC8540</strain>
    </source>
</reference>
<proteinExistence type="predicted"/>
<dbReference type="EMBL" id="UGHJ01000001">
    <property type="protein sequence ID" value="STO69343.1"/>
    <property type="molecule type" value="Genomic_DNA"/>
</dbReference>
<gene>
    <name evidence="1" type="ORF">NCTC8540_01874</name>
</gene>
<organism evidence="1 2">
    <name type="scientific">Canicola haemoglobinophilus</name>
    <dbReference type="NCBI Taxonomy" id="733"/>
    <lineage>
        <taxon>Bacteria</taxon>
        <taxon>Pseudomonadati</taxon>
        <taxon>Pseudomonadota</taxon>
        <taxon>Gammaproteobacteria</taxon>
        <taxon>Pasteurellales</taxon>
        <taxon>Pasteurellaceae</taxon>
        <taxon>Canicola</taxon>
    </lineage>
</organism>
<sequence>MNNLELFNKTSLKNLLTTKNENLAEFEDIVTKSEYSSFREILLAHDIVLNKIDEREKALDKKLVEINEYIKITSECDKWDYIFAVSSGVLAGLIDSFFVGMPSDSKMLSSADGVMNTLVENFAKLNGWEGAKNGSDPTKSAIGFLERAFKVNYDQRHSTDVAGIFSMSASNHHLKSLAHSPSPIGLIFSIIDQFNSTSTFLDNGYLITIDSESKLQGSNFVSKIFAAFMNWIGHIMSDIAGSSGASARGSGVPIPFYELLLSCNIGSFGNDKKTLAEIAVKVFEQGYDFRFGMVQAIPVLMSELFVRIFCIIRHRFQYKRSWDECLNFVKLDSNPKVRKMLLAAHGTLCLIDAGDAFLRSSTQGFNWVTFFARVNFVAWMRLSYLGVRHTVALLRNEIELERYKLRAQEFDNYVSDVTQLADEFLIEHNRKMETFLLEHRTKLNALFNELEKAANNREYLAMSNTVKSIGNMHGFSSKMESFEEFDALIDDDEY</sequence>